<dbReference type="PANTHER" id="PTHR34219">
    <property type="entry name" value="IRON-REGULATED INNER MEMBRANE PROTEIN-RELATED"/>
    <property type="match status" value="1"/>
</dbReference>
<evidence type="ECO:0000313" key="3">
    <source>
        <dbReference type="EMBL" id="SJZ77886.1"/>
    </source>
</evidence>
<name>A0A1T4NFQ4_9ACTN</name>
<feature type="transmembrane region" description="Helical" evidence="2">
    <location>
        <begin position="228"/>
        <end position="248"/>
    </location>
</feature>
<evidence type="ECO:0000256" key="1">
    <source>
        <dbReference type="SAM" id="MobiDB-lite"/>
    </source>
</evidence>
<keyword evidence="2" id="KW-1133">Transmembrane helix</keyword>
<feature type="compositionally biased region" description="Pro residues" evidence="1">
    <location>
        <begin position="9"/>
        <end position="24"/>
    </location>
</feature>
<gene>
    <name evidence="3" type="ORF">SAMN02745673_01418</name>
</gene>
<feature type="transmembrane region" description="Helical" evidence="2">
    <location>
        <begin position="185"/>
        <end position="203"/>
    </location>
</feature>
<organism evidence="3 4">
    <name type="scientific">Marinactinospora thermotolerans DSM 45154</name>
    <dbReference type="NCBI Taxonomy" id="1122192"/>
    <lineage>
        <taxon>Bacteria</taxon>
        <taxon>Bacillati</taxon>
        <taxon>Actinomycetota</taxon>
        <taxon>Actinomycetes</taxon>
        <taxon>Streptosporangiales</taxon>
        <taxon>Nocardiopsidaceae</taxon>
        <taxon>Marinactinospora</taxon>
    </lineage>
</organism>
<feature type="region of interest" description="Disordered" evidence="1">
    <location>
        <begin position="1"/>
        <end position="32"/>
    </location>
</feature>
<sequence>MSIDDPARPVLPPSPEQRTPPPGRRPTRTGTGAWPPLRRLLLRLHFYAGVLVAPFIFVAAISGLLYVWTPQLEQVVYDRELHVPVGAEQVSLREQVAAAQDTLPGAELKAVRPAAEPGDTTRVMFHLDDMGPSYSQAVFVDPHTAEVRGTLVSYGGSGALPVRTWIDLLHRNLHLGEPGRVYSELAASWLAPVALGGAVLWIARRRRRGERLRGVLLPRPGAPGRSRLMALHGAIGVWALVGLLFLSATGLTWSRFAGENVADIRAALSWQTPVVATEVPAASAGPVGVDVGIDHVVQSAREAGLTAAVEVVPPVSEGSAYTVTELDKQWPTNLDSVAVAPATGEVVDELRFADYPLMAKLSRWGIDAHMGLLFGVANQLLLTALVLGLLTMMTLGYRMWWRRRPTGATGPAFGRPPGRGATRELPWWALAVVAAVAVGLGVLMPLFGISLLAFLAVDVALGRVRAARERAKVP</sequence>
<reference evidence="3 4" key="1">
    <citation type="submission" date="2017-02" db="EMBL/GenBank/DDBJ databases">
        <authorList>
            <person name="Peterson S.W."/>
        </authorList>
    </citation>
    <scope>NUCLEOTIDE SEQUENCE [LARGE SCALE GENOMIC DNA]</scope>
    <source>
        <strain evidence="3 4">DSM 45154</strain>
    </source>
</reference>
<keyword evidence="4" id="KW-1185">Reference proteome</keyword>
<accession>A0A1T4NFQ4</accession>
<feature type="transmembrane region" description="Helical" evidence="2">
    <location>
        <begin position="46"/>
        <end position="68"/>
    </location>
</feature>
<protein>
    <submittedName>
        <fullName evidence="3">Uncharacterized iron-regulated membrane protein</fullName>
    </submittedName>
</protein>
<evidence type="ECO:0000256" key="2">
    <source>
        <dbReference type="SAM" id="Phobius"/>
    </source>
</evidence>
<dbReference type="EMBL" id="FUWS01000003">
    <property type="protein sequence ID" value="SJZ77886.1"/>
    <property type="molecule type" value="Genomic_DNA"/>
</dbReference>
<dbReference type="AlphaFoldDB" id="A0A1T4NFQ4"/>
<dbReference type="PANTHER" id="PTHR34219:SF1">
    <property type="entry name" value="PEPSY DOMAIN-CONTAINING PROTEIN"/>
    <property type="match status" value="1"/>
</dbReference>
<dbReference type="RefSeq" id="WP_235000819.1">
    <property type="nucleotide sequence ID" value="NZ_FUWS01000003.1"/>
</dbReference>
<feature type="transmembrane region" description="Helical" evidence="2">
    <location>
        <begin position="372"/>
        <end position="395"/>
    </location>
</feature>
<evidence type="ECO:0000313" key="4">
    <source>
        <dbReference type="Proteomes" id="UP000190637"/>
    </source>
</evidence>
<keyword evidence="2" id="KW-0812">Transmembrane</keyword>
<keyword evidence="2" id="KW-0472">Membrane</keyword>
<feature type="transmembrane region" description="Helical" evidence="2">
    <location>
        <begin position="425"/>
        <end position="443"/>
    </location>
</feature>
<dbReference type="Pfam" id="PF03929">
    <property type="entry name" value="PepSY_TM"/>
    <property type="match status" value="1"/>
</dbReference>
<dbReference type="InterPro" id="IPR005625">
    <property type="entry name" value="PepSY-ass_TM"/>
</dbReference>
<dbReference type="Proteomes" id="UP000190637">
    <property type="component" value="Unassembled WGS sequence"/>
</dbReference>
<dbReference type="STRING" id="1122192.SAMN02745673_01418"/>
<proteinExistence type="predicted"/>